<dbReference type="SMART" id="SM00593">
    <property type="entry name" value="RUN"/>
    <property type="match status" value="1"/>
</dbReference>
<dbReference type="Proteomes" id="UP000001070">
    <property type="component" value="Unassembled WGS sequence"/>
</dbReference>
<dbReference type="FunCoup" id="B4JKV5">
    <property type="interactions" value="672"/>
</dbReference>
<dbReference type="PROSITE" id="PS50826">
    <property type="entry name" value="RUN"/>
    <property type="match status" value="1"/>
</dbReference>
<dbReference type="FunFam" id="1.20.58.900:FF:000021">
    <property type="entry name" value="GM19009"/>
    <property type="match status" value="1"/>
</dbReference>
<dbReference type="OMA" id="THKGNHW"/>
<dbReference type="HOGENOM" id="CLU_020366_0_0_1"/>
<feature type="compositionally biased region" description="Polar residues" evidence="1">
    <location>
        <begin position="13"/>
        <end position="22"/>
    </location>
</feature>
<dbReference type="AlphaFoldDB" id="B4JKV5"/>
<evidence type="ECO:0000256" key="1">
    <source>
        <dbReference type="SAM" id="MobiDB-lite"/>
    </source>
</evidence>
<protein>
    <submittedName>
        <fullName evidence="3">GH12740</fullName>
    </submittedName>
</protein>
<dbReference type="OrthoDB" id="10068328at2759"/>
<dbReference type="InterPro" id="IPR058732">
    <property type="entry name" value="RUNDC1_M"/>
</dbReference>
<evidence type="ECO:0000313" key="3">
    <source>
        <dbReference type="EMBL" id="EDW00208.1"/>
    </source>
</evidence>
<dbReference type="eggNOG" id="KOG3759">
    <property type="taxonomic scope" value="Eukaryota"/>
</dbReference>
<dbReference type="Gene3D" id="1.20.58.900">
    <property type="match status" value="1"/>
</dbReference>
<dbReference type="PhylomeDB" id="B4JKV5"/>
<feature type="domain" description="RUN" evidence="2">
    <location>
        <begin position="605"/>
        <end position="804"/>
    </location>
</feature>
<proteinExistence type="predicted"/>
<dbReference type="CDD" id="cd17683">
    <property type="entry name" value="RUN_RUNDC1"/>
    <property type="match status" value="1"/>
</dbReference>
<dbReference type="KEGG" id="dgr:6564620"/>
<dbReference type="EMBL" id="CH916370">
    <property type="protein sequence ID" value="EDW00208.1"/>
    <property type="molecule type" value="Genomic_DNA"/>
</dbReference>
<organism evidence="4">
    <name type="scientific">Drosophila grimshawi</name>
    <name type="common">Hawaiian fruit fly</name>
    <name type="synonym">Idiomyia grimshawi</name>
    <dbReference type="NCBI Taxonomy" id="7222"/>
    <lineage>
        <taxon>Eukaryota</taxon>
        <taxon>Metazoa</taxon>
        <taxon>Ecdysozoa</taxon>
        <taxon>Arthropoda</taxon>
        <taxon>Hexapoda</taxon>
        <taxon>Insecta</taxon>
        <taxon>Pterygota</taxon>
        <taxon>Neoptera</taxon>
        <taxon>Endopterygota</taxon>
        <taxon>Diptera</taxon>
        <taxon>Brachycera</taxon>
        <taxon>Muscomorpha</taxon>
        <taxon>Ephydroidea</taxon>
        <taxon>Drosophilidae</taxon>
        <taxon>Drosophila</taxon>
        <taxon>Hawaiian Drosophila</taxon>
    </lineage>
</organism>
<evidence type="ECO:0000259" key="2">
    <source>
        <dbReference type="PROSITE" id="PS50826"/>
    </source>
</evidence>
<gene>
    <name evidence="3" type="primary">Dgri\GH12740</name>
    <name evidence="3" type="ORF">Dgri_GH12740</name>
</gene>
<sequence length="811" mass="88639">MDMNATLAEGQPKSASCDNKQQTTATTATTTSTPEAAVACNENERRQSQAYSDADPDADADADADADGDGDVDVEDEAQPLSQRWSPLGANYDDANSVSSELLTTSGDGELEPTMHNSLQLEKQSQQAAGMDNANELARLRTIEEEQELLTSSLLALTSQFAHVQLRVRQIVEAPTDERDQLLRDLEDFAFQGIPEVTQTDGQDNDPDGDRQLQAPPDGQLIEQLKLQLTELEQLAYDSGAPGILPQHVLLEKQKFILDELRTKLNLQVEQHQLPTLSTDQLRHQVDNAIGEFVGPLKMKEQLVAQLKTQITDLERFIAFLQCDTAGGGTSNGGSGATTSASEKLKLLSGAYNSYAAKQTARQMPAQMPLMMSTTSTTTTATATATATATTTATATAAAACNNSIAAGVGTSTERAPQRESLHSKAHGLLDKASLLMQMFATTHFAKRQADFQQNTLKKTHKGNHWGDLRAQLEVDIQEVAALAATLSCDREKLANIKRALRQQKLQQQQQQANAASCQWLPSGSVDAKNGALTTLPPRCRRAVAAVVGHELTPYAAGAASGSSDSDDEMYERYDWDKDKDKKDKSLGRRIVHMRGDSIATIGRELTSVVRKNFARTLQQLMQHGLRIPTESAASSLMVPFMRCLHPGAQRMTATGAGPAPEMQFLGIGRAMHAWELILEYYNLKNGEEYNNTPARKLSQSFQLDIVDAHAVTAKQSLLSAIGMILAMHLPYKRSYNAHFKALICAGLNAHLLVEWLNLILSCNELIDTYYSSNSYVACTGFRDSLRSIDTLSKFDFDLPVDLAIRHFRNI</sequence>
<dbReference type="PANTHER" id="PTHR15591">
    <property type="entry name" value="RUN AND SH3 DOMAIN CONTAINING"/>
    <property type="match status" value="1"/>
</dbReference>
<dbReference type="InterPro" id="IPR037213">
    <property type="entry name" value="Run_dom_sf"/>
</dbReference>
<dbReference type="InterPro" id="IPR004012">
    <property type="entry name" value="Run_dom"/>
</dbReference>
<dbReference type="PANTHER" id="PTHR15591:SF19">
    <property type="entry name" value="RUN DOMAIN-CONTAINING PROTEIN 1 ISOFORM X1"/>
    <property type="match status" value="1"/>
</dbReference>
<accession>B4JKV5</accession>
<reference evidence="3 4" key="1">
    <citation type="journal article" date="2007" name="Nature">
        <title>Evolution of genes and genomes on the Drosophila phylogeny.</title>
        <authorList>
            <consortium name="Drosophila 12 Genomes Consortium"/>
            <person name="Clark A.G."/>
            <person name="Eisen M.B."/>
            <person name="Smith D.R."/>
            <person name="Bergman C.M."/>
            <person name="Oliver B."/>
            <person name="Markow T.A."/>
            <person name="Kaufman T.C."/>
            <person name="Kellis M."/>
            <person name="Gelbart W."/>
            <person name="Iyer V.N."/>
            <person name="Pollard D.A."/>
            <person name="Sackton T.B."/>
            <person name="Larracuente A.M."/>
            <person name="Singh N.D."/>
            <person name="Abad J.P."/>
            <person name="Abt D.N."/>
            <person name="Adryan B."/>
            <person name="Aguade M."/>
            <person name="Akashi H."/>
            <person name="Anderson W.W."/>
            <person name="Aquadro C.F."/>
            <person name="Ardell D.H."/>
            <person name="Arguello R."/>
            <person name="Artieri C.G."/>
            <person name="Barbash D.A."/>
            <person name="Barker D."/>
            <person name="Barsanti P."/>
            <person name="Batterham P."/>
            <person name="Batzoglou S."/>
            <person name="Begun D."/>
            <person name="Bhutkar A."/>
            <person name="Blanco E."/>
            <person name="Bosak S.A."/>
            <person name="Bradley R.K."/>
            <person name="Brand A.D."/>
            <person name="Brent M.R."/>
            <person name="Brooks A.N."/>
            <person name="Brown R.H."/>
            <person name="Butlin R.K."/>
            <person name="Caggese C."/>
            <person name="Calvi B.R."/>
            <person name="Bernardo de Carvalho A."/>
            <person name="Caspi A."/>
            <person name="Castrezana S."/>
            <person name="Celniker S.E."/>
            <person name="Chang J.L."/>
            <person name="Chapple C."/>
            <person name="Chatterji S."/>
            <person name="Chinwalla A."/>
            <person name="Civetta A."/>
            <person name="Clifton S.W."/>
            <person name="Comeron J.M."/>
            <person name="Costello J.C."/>
            <person name="Coyne J.A."/>
            <person name="Daub J."/>
            <person name="David R.G."/>
            <person name="Delcher A.L."/>
            <person name="Delehaunty K."/>
            <person name="Do C.B."/>
            <person name="Ebling H."/>
            <person name="Edwards K."/>
            <person name="Eickbush T."/>
            <person name="Evans J.D."/>
            <person name="Filipski A."/>
            <person name="Findeiss S."/>
            <person name="Freyhult E."/>
            <person name="Fulton L."/>
            <person name="Fulton R."/>
            <person name="Garcia A.C."/>
            <person name="Gardiner A."/>
            <person name="Garfield D.A."/>
            <person name="Garvin B.E."/>
            <person name="Gibson G."/>
            <person name="Gilbert D."/>
            <person name="Gnerre S."/>
            <person name="Godfrey J."/>
            <person name="Good R."/>
            <person name="Gotea V."/>
            <person name="Gravely B."/>
            <person name="Greenberg A.J."/>
            <person name="Griffiths-Jones S."/>
            <person name="Gross S."/>
            <person name="Guigo R."/>
            <person name="Gustafson E.A."/>
            <person name="Haerty W."/>
            <person name="Hahn M.W."/>
            <person name="Halligan D.L."/>
            <person name="Halpern A.L."/>
            <person name="Halter G.M."/>
            <person name="Han M.V."/>
            <person name="Heger A."/>
            <person name="Hillier L."/>
            <person name="Hinrichs A.S."/>
            <person name="Holmes I."/>
            <person name="Hoskins R.A."/>
            <person name="Hubisz M.J."/>
            <person name="Hultmark D."/>
            <person name="Huntley M.A."/>
            <person name="Jaffe D.B."/>
            <person name="Jagadeeshan S."/>
            <person name="Jeck W.R."/>
            <person name="Johnson J."/>
            <person name="Jones C.D."/>
            <person name="Jordan W.C."/>
            <person name="Karpen G.H."/>
            <person name="Kataoka E."/>
            <person name="Keightley P.D."/>
            <person name="Kheradpour P."/>
            <person name="Kirkness E.F."/>
            <person name="Koerich L.B."/>
            <person name="Kristiansen K."/>
            <person name="Kudrna D."/>
            <person name="Kulathinal R.J."/>
            <person name="Kumar S."/>
            <person name="Kwok R."/>
            <person name="Lander E."/>
            <person name="Langley C.H."/>
            <person name="Lapoint R."/>
            <person name="Lazzaro B.P."/>
            <person name="Lee S.J."/>
            <person name="Levesque L."/>
            <person name="Li R."/>
            <person name="Lin C.F."/>
            <person name="Lin M.F."/>
            <person name="Lindblad-Toh K."/>
            <person name="Llopart A."/>
            <person name="Long M."/>
            <person name="Low L."/>
            <person name="Lozovsky E."/>
            <person name="Lu J."/>
            <person name="Luo M."/>
            <person name="Machado C.A."/>
            <person name="Makalowski W."/>
            <person name="Marzo M."/>
            <person name="Matsuda M."/>
            <person name="Matzkin L."/>
            <person name="McAllister B."/>
            <person name="McBride C.S."/>
            <person name="McKernan B."/>
            <person name="McKernan K."/>
            <person name="Mendez-Lago M."/>
            <person name="Minx P."/>
            <person name="Mollenhauer M.U."/>
            <person name="Montooth K."/>
            <person name="Mount S.M."/>
            <person name="Mu X."/>
            <person name="Myers E."/>
            <person name="Negre B."/>
            <person name="Newfeld S."/>
            <person name="Nielsen R."/>
            <person name="Noor M.A."/>
            <person name="O'Grady P."/>
            <person name="Pachter L."/>
            <person name="Papaceit M."/>
            <person name="Parisi M.J."/>
            <person name="Parisi M."/>
            <person name="Parts L."/>
            <person name="Pedersen J.S."/>
            <person name="Pesole G."/>
            <person name="Phillippy A.M."/>
            <person name="Ponting C.P."/>
            <person name="Pop M."/>
            <person name="Porcelli D."/>
            <person name="Powell J.R."/>
            <person name="Prohaska S."/>
            <person name="Pruitt K."/>
            <person name="Puig M."/>
            <person name="Quesneville H."/>
            <person name="Ram K.R."/>
            <person name="Rand D."/>
            <person name="Rasmussen M.D."/>
            <person name="Reed L.K."/>
            <person name="Reenan R."/>
            <person name="Reily A."/>
            <person name="Remington K.A."/>
            <person name="Rieger T.T."/>
            <person name="Ritchie M.G."/>
            <person name="Robin C."/>
            <person name="Rogers Y.H."/>
            <person name="Rohde C."/>
            <person name="Rozas J."/>
            <person name="Rubenfield M.J."/>
            <person name="Ruiz A."/>
            <person name="Russo S."/>
            <person name="Salzberg S.L."/>
            <person name="Sanchez-Gracia A."/>
            <person name="Saranga D.J."/>
            <person name="Sato H."/>
            <person name="Schaeffer S.W."/>
            <person name="Schatz M.C."/>
            <person name="Schlenke T."/>
            <person name="Schwartz R."/>
            <person name="Segarra C."/>
            <person name="Singh R.S."/>
            <person name="Sirot L."/>
            <person name="Sirota M."/>
            <person name="Sisneros N.B."/>
            <person name="Smith C.D."/>
            <person name="Smith T.F."/>
            <person name="Spieth J."/>
            <person name="Stage D.E."/>
            <person name="Stark A."/>
            <person name="Stephan W."/>
            <person name="Strausberg R.L."/>
            <person name="Strempel S."/>
            <person name="Sturgill D."/>
            <person name="Sutton G."/>
            <person name="Sutton G.G."/>
            <person name="Tao W."/>
            <person name="Teichmann S."/>
            <person name="Tobari Y.N."/>
            <person name="Tomimura Y."/>
            <person name="Tsolas J.M."/>
            <person name="Valente V.L."/>
            <person name="Venter E."/>
            <person name="Venter J.C."/>
            <person name="Vicario S."/>
            <person name="Vieira F.G."/>
            <person name="Vilella A.J."/>
            <person name="Villasante A."/>
            <person name="Walenz B."/>
            <person name="Wang J."/>
            <person name="Wasserman M."/>
            <person name="Watts T."/>
            <person name="Wilson D."/>
            <person name="Wilson R.K."/>
            <person name="Wing R.A."/>
            <person name="Wolfner M.F."/>
            <person name="Wong A."/>
            <person name="Wong G.K."/>
            <person name="Wu C.I."/>
            <person name="Wu G."/>
            <person name="Yamamoto D."/>
            <person name="Yang H.P."/>
            <person name="Yang S.P."/>
            <person name="Yorke J.A."/>
            <person name="Yoshida K."/>
            <person name="Zdobnov E."/>
            <person name="Zhang P."/>
            <person name="Zhang Y."/>
            <person name="Zimin A.V."/>
            <person name="Baldwin J."/>
            <person name="Abdouelleil A."/>
            <person name="Abdulkadir J."/>
            <person name="Abebe A."/>
            <person name="Abera B."/>
            <person name="Abreu J."/>
            <person name="Acer S.C."/>
            <person name="Aftuck L."/>
            <person name="Alexander A."/>
            <person name="An P."/>
            <person name="Anderson E."/>
            <person name="Anderson S."/>
            <person name="Arachi H."/>
            <person name="Azer M."/>
            <person name="Bachantsang P."/>
            <person name="Barry A."/>
            <person name="Bayul T."/>
            <person name="Berlin A."/>
            <person name="Bessette D."/>
            <person name="Bloom T."/>
            <person name="Blye J."/>
            <person name="Boguslavskiy L."/>
            <person name="Bonnet C."/>
            <person name="Boukhgalter B."/>
            <person name="Bourzgui I."/>
            <person name="Brown A."/>
            <person name="Cahill P."/>
            <person name="Channer S."/>
            <person name="Cheshatsang Y."/>
            <person name="Chuda L."/>
            <person name="Citroen M."/>
            <person name="Collymore A."/>
            <person name="Cooke P."/>
            <person name="Costello M."/>
            <person name="D'Aco K."/>
            <person name="Daza R."/>
            <person name="De Haan G."/>
            <person name="DeGray S."/>
            <person name="DeMaso C."/>
            <person name="Dhargay N."/>
            <person name="Dooley K."/>
            <person name="Dooley E."/>
            <person name="Doricent M."/>
            <person name="Dorje P."/>
            <person name="Dorjee K."/>
            <person name="Dupes A."/>
            <person name="Elong R."/>
            <person name="Falk J."/>
            <person name="Farina A."/>
            <person name="Faro S."/>
            <person name="Ferguson D."/>
            <person name="Fisher S."/>
            <person name="Foley C.D."/>
            <person name="Franke A."/>
            <person name="Friedrich D."/>
            <person name="Gadbois L."/>
            <person name="Gearin G."/>
            <person name="Gearin C.R."/>
            <person name="Giannoukos G."/>
            <person name="Goode T."/>
            <person name="Graham J."/>
            <person name="Grandbois E."/>
            <person name="Grewal S."/>
            <person name="Gyaltsen K."/>
            <person name="Hafez N."/>
            <person name="Hagos B."/>
            <person name="Hall J."/>
            <person name="Henson C."/>
            <person name="Hollinger A."/>
            <person name="Honan T."/>
            <person name="Huard M.D."/>
            <person name="Hughes L."/>
            <person name="Hurhula B."/>
            <person name="Husby M.E."/>
            <person name="Kamat A."/>
            <person name="Kanga B."/>
            <person name="Kashin S."/>
            <person name="Khazanovich D."/>
            <person name="Kisner P."/>
            <person name="Lance K."/>
            <person name="Lara M."/>
            <person name="Lee W."/>
            <person name="Lennon N."/>
            <person name="Letendre F."/>
            <person name="LeVine R."/>
            <person name="Lipovsky A."/>
            <person name="Liu X."/>
            <person name="Liu J."/>
            <person name="Liu S."/>
            <person name="Lokyitsang T."/>
            <person name="Lokyitsang Y."/>
            <person name="Lubonja R."/>
            <person name="Lui A."/>
            <person name="MacDonald P."/>
            <person name="Magnisalis V."/>
            <person name="Maru K."/>
            <person name="Matthews C."/>
            <person name="McCusker W."/>
            <person name="McDonough S."/>
            <person name="Mehta T."/>
            <person name="Meldrim J."/>
            <person name="Meneus L."/>
            <person name="Mihai O."/>
            <person name="Mihalev A."/>
            <person name="Mihova T."/>
            <person name="Mittelman R."/>
            <person name="Mlenga V."/>
            <person name="Montmayeur A."/>
            <person name="Mulrain L."/>
            <person name="Navidi A."/>
            <person name="Naylor J."/>
            <person name="Negash T."/>
            <person name="Nguyen T."/>
            <person name="Nguyen N."/>
            <person name="Nicol R."/>
            <person name="Norbu C."/>
            <person name="Norbu N."/>
            <person name="Novod N."/>
            <person name="O'Neill B."/>
            <person name="Osman S."/>
            <person name="Markiewicz E."/>
            <person name="Oyono O.L."/>
            <person name="Patti C."/>
            <person name="Phunkhang P."/>
            <person name="Pierre F."/>
            <person name="Priest M."/>
            <person name="Raghuraman S."/>
            <person name="Rege F."/>
            <person name="Reyes R."/>
            <person name="Rise C."/>
            <person name="Rogov P."/>
            <person name="Ross K."/>
            <person name="Ryan E."/>
            <person name="Settipalli S."/>
            <person name="Shea T."/>
            <person name="Sherpa N."/>
            <person name="Shi L."/>
            <person name="Shih D."/>
            <person name="Sparrow T."/>
            <person name="Spaulding J."/>
            <person name="Stalker J."/>
            <person name="Stange-Thomann N."/>
            <person name="Stavropoulos S."/>
            <person name="Stone C."/>
            <person name="Strader C."/>
            <person name="Tesfaye S."/>
            <person name="Thomson T."/>
            <person name="Thoulutsang Y."/>
            <person name="Thoulutsang D."/>
            <person name="Topham K."/>
            <person name="Topping I."/>
            <person name="Tsamla T."/>
            <person name="Vassiliev H."/>
            <person name="Vo A."/>
            <person name="Wangchuk T."/>
            <person name="Wangdi T."/>
            <person name="Weiand M."/>
            <person name="Wilkinson J."/>
            <person name="Wilson A."/>
            <person name="Yadav S."/>
            <person name="Young G."/>
            <person name="Yu Q."/>
            <person name="Zembek L."/>
            <person name="Zhong D."/>
            <person name="Zimmer A."/>
            <person name="Zwirko Z."/>
            <person name="Jaffe D.B."/>
            <person name="Alvarez P."/>
            <person name="Brockman W."/>
            <person name="Butler J."/>
            <person name="Chin C."/>
            <person name="Gnerre S."/>
            <person name="Grabherr M."/>
            <person name="Kleber M."/>
            <person name="Mauceli E."/>
            <person name="MacCallum I."/>
        </authorList>
    </citation>
    <scope>NUCLEOTIDE SEQUENCE [LARGE SCALE GENOMIC DNA]</scope>
    <source>
        <strain evidence="4">Tucson 15287-2541.00</strain>
    </source>
</reference>
<dbReference type="Pfam" id="PF02759">
    <property type="entry name" value="RUN"/>
    <property type="match status" value="1"/>
</dbReference>
<dbReference type="SUPFAM" id="SSF140741">
    <property type="entry name" value="RUN domain-like"/>
    <property type="match status" value="1"/>
</dbReference>
<evidence type="ECO:0000313" key="4">
    <source>
        <dbReference type="Proteomes" id="UP000001070"/>
    </source>
</evidence>
<name>B4JKV5_DROGR</name>
<keyword evidence="4" id="KW-1185">Reference proteome</keyword>
<feature type="region of interest" description="Disordered" evidence="1">
    <location>
        <begin position="196"/>
        <end position="216"/>
    </location>
</feature>
<dbReference type="InParanoid" id="B4JKV5"/>
<dbReference type="Pfam" id="PF26030">
    <property type="entry name" value="RUNDC1"/>
    <property type="match status" value="1"/>
</dbReference>
<feature type="compositionally biased region" description="Low complexity" evidence="1">
    <location>
        <begin position="23"/>
        <end position="39"/>
    </location>
</feature>
<feature type="compositionally biased region" description="Acidic residues" evidence="1">
    <location>
        <begin position="54"/>
        <end position="74"/>
    </location>
</feature>
<dbReference type="STRING" id="7222.B4JKV5"/>
<feature type="region of interest" description="Disordered" evidence="1">
    <location>
        <begin position="1"/>
        <end position="74"/>
    </location>
</feature>
<dbReference type="InterPro" id="IPR047343">
    <property type="entry name" value="RUSC1_2"/>
</dbReference>